<comment type="caution">
    <text evidence="1">The sequence shown here is derived from an EMBL/GenBank/DDBJ whole genome shotgun (WGS) entry which is preliminary data.</text>
</comment>
<feature type="non-terminal residue" evidence="1">
    <location>
        <position position="32"/>
    </location>
</feature>
<gene>
    <name evidence="1" type="ORF">LCGC14_2558270</name>
</gene>
<accession>A0A0F9B8V2</accession>
<reference evidence="1" key="1">
    <citation type="journal article" date="2015" name="Nature">
        <title>Complex archaea that bridge the gap between prokaryotes and eukaryotes.</title>
        <authorList>
            <person name="Spang A."/>
            <person name="Saw J.H."/>
            <person name="Jorgensen S.L."/>
            <person name="Zaremba-Niedzwiedzka K."/>
            <person name="Martijn J."/>
            <person name="Lind A.E."/>
            <person name="van Eijk R."/>
            <person name="Schleper C."/>
            <person name="Guy L."/>
            <person name="Ettema T.J."/>
        </authorList>
    </citation>
    <scope>NUCLEOTIDE SEQUENCE</scope>
</reference>
<sequence>MDNKYNIKIEKINHRFKDYKSMEKELYIEDIE</sequence>
<evidence type="ECO:0000313" key="1">
    <source>
        <dbReference type="EMBL" id="KKL10197.1"/>
    </source>
</evidence>
<dbReference type="EMBL" id="LAZR01042160">
    <property type="protein sequence ID" value="KKL10197.1"/>
    <property type="molecule type" value="Genomic_DNA"/>
</dbReference>
<dbReference type="AlphaFoldDB" id="A0A0F9B8V2"/>
<proteinExistence type="predicted"/>
<protein>
    <submittedName>
        <fullName evidence="1">Uncharacterized protein</fullName>
    </submittedName>
</protein>
<organism evidence="1">
    <name type="scientific">marine sediment metagenome</name>
    <dbReference type="NCBI Taxonomy" id="412755"/>
    <lineage>
        <taxon>unclassified sequences</taxon>
        <taxon>metagenomes</taxon>
        <taxon>ecological metagenomes</taxon>
    </lineage>
</organism>
<name>A0A0F9B8V2_9ZZZZ</name>